<comment type="caution">
    <text evidence="1">The sequence shown here is derived from an EMBL/GenBank/DDBJ whole genome shotgun (WGS) entry which is preliminary data.</text>
</comment>
<proteinExistence type="predicted"/>
<protein>
    <submittedName>
        <fullName evidence="1">Uncharacterized protein</fullName>
    </submittedName>
</protein>
<reference evidence="1 2" key="1">
    <citation type="journal article" date="2024" name="G3 (Bethesda)">
        <title>Genome assembly of Hibiscus sabdariffa L. provides insights into metabolisms of medicinal natural products.</title>
        <authorList>
            <person name="Kim T."/>
        </authorList>
    </citation>
    <scope>NUCLEOTIDE SEQUENCE [LARGE SCALE GENOMIC DNA]</scope>
    <source>
        <strain evidence="1">TK-2024</strain>
        <tissue evidence="1">Old leaves</tissue>
    </source>
</reference>
<name>A0ABR2QGY0_9ROSI</name>
<sequence length="66" mass="6893">MAAGTTGEVIGVVAMFFSSVPRSVATCRDSVFLASSLIGDVVVELVSNYWIDAGFGRSLDDTSFGI</sequence>
<gene>
    <name evidence="1" type="ORF">V6N11_082071</name>
</gene>
<evidence type="ECO:0000313" key="2">
    <source>
        <dbReference type="Proteomes" id="UP001396334"/>
    </source>
</evidence>
<evidence type="ECO:0000313" key="1">
    <source>
        <dbReference type="EMBL" id="KAK8999933.1"/>
    </source>
</evidence>
<accession>A0ABR2QGY0</accession>
<organism evidence="1 2">
    <name type="scientific">Hibiscus sabdariffa</name>
    <name type="common">roselle</name>
    <dbReference type="NCBI Taxonomy" id="183260"/>
    <lineage>
        <taxon>Eukaryota</taxon>
        <taxon>Viridiplantae</taxon>
        <taxon>Streptophyta</taxon>
        <taxon>Embryophyta</taxon>
        <taxon>Tracheophyta</taxon>
        <taxon>Spermatophyta</taxon>
        <taxon>Magnoliopsida</taxon>
        <taxon>eudicotyledons</taxon>
        <taxon>Gunneridae</taxon>
        <taxon>Pentapetalae</taxon>
        <taxon>rosids</taxon>
        <taxon>malvids</taxon>
        <taxon>Malvales</taxon>
        <taxon>Malvaceae</taxon>
        <taxon>Malvoideae</taxon>
        <taxon>Hibiscus</taxon>
    </lineage>
</organism>
<dbReference type="EMBL" id="JBBPBN010000038">
    <property type="protein sequence ID" value="KAK8999933.1"/>
    <property type="molecule type" value="Genomic_DNA"/>
</dbReference>
<dbReference type="Proteomes" id="UP001396334">
    <property type="component" value="Unassembled WGS sequence"/>
</dbReference>
<keyword evidence="2" id="KW-1185">Reference proteome</keyword>